<evidence type="ECO:0000256" key="1">
    <source>
        <dbReference type="ARBA" id="ARBA00004202"/>
    </source>
</evidence>
<evidence type="ECO:0000256" key="5">
    <source>
        <dbReference type="ARBA" id="ARBA00022840"/>
    </source>
</evidence>
<name>D9SLR1_CLOC7</name>
<dbReference type="Pfam" id="PF00005">
    <property type="entry name" value="ABC_tran"/>
    <property type="match status" value="1"/>
</dbReference>
<evidence type="ECO:0000256" key="4">
    <source>
        <dbReference type="ARBA" id="ARBA00022741"/>
    </source>
</evidence>
<organism evidence="8 9">
    <name type="scientific">Clostridium cellulovorans (strain ATCC 35296 / DSM 3052 / OCM 3 / 743B)</name>
    <dbReference type="NCBI Taxonomy" id="573061"/>
    <lineage>
        <taxon>Bacteria</taxon>
        <taxon>Bacillati</taxon>
        <taxon>Bacillota</taxon>
        <taxon>Clostridia</taxon>
        <taxon>Eubacteriales</taxon>
        <taxon>Clostridiaceae</taxon>
        <taxon>Clostridium</taxon>
    </lineage>
</organism>
<dbReference type="PROSITE" id="PS00211">
    <property type="entry name" value="ABC_TRANSPORTER_1"/>
    <property type="match status" value="1"/>
</dbReference>
<dbReference type="STRING" id="573061.Clocel_4035"/>
<dbReference type="AlphaFoldDB" id="D9SLR1"/>
<keyword evidence="4" id="KW-0547">Nucleotide-binding</keyword>
<dbReference type="GO" id="GO:0005886">
    <property type="term" value="C:plasma membrane"/>
    <property type="evidence" value="ECO:0007669"/>
    <property type="project" value="UniProtKB-SubCell"/>
</dbReference>
<dbReference type="PROSITE" id="PS50893">
    <property type="entry name" value="ABC_TRANSPORTER_2"/>
    <property type="match status" value="1"/>
</dbReference>
<dbReference type="GO" id="GO:0016887">
    <property type="term" value="F:ATP hydrolysis activity"/>
    <property type="evidence" value="ECO:0007669"/>
    <property type="project" value="InterPro"/>
</dbReference>
<dbReference type="Gene3D" id="3.40.50.300">
    <property type="entry name" value="P-loop containing nucleotide triphosphate hydrolases"/>
    <property type="match status" value="1"/>
</dbReference>
<dbReference type="InterPro" id="IPR017871">
    <property type="entry name" value="ABC_transporter-like_CS"/>
</dbReference>
<evidence type="ECO:0000313" key="8">
    <source>
        <dbReference type="EMBL" id="ADL53698.1"/>
    </source>
</evidence>
<feature type="domain" description="ABC transporter" evidence="7">
    <location>
        <begin position="2"/>
        <end position="249"/>
    </location>
</feature>
<dbReference type="RefSeq" id="WP_010074046.1">
    <property type="nucleotide sequence ID" value="NC_014393.1"/>
</dbReference>
<accession>D9SLR1</accession>
<dbReference type="EMBL" id="CP002160">
    <property type="protein sequence ID" value="ADL53698.1"/>
    <property type="molecule type" value="Genomic_DNA"/>
</dbReference>
<dbReference type="HOGENOM" id="CLU_000604_1_22_9"/>
<dbReference type="KEGG" id="ccb:Clocel_4035"/>
<evidence type="ECO:0000313" key="9">
    <source>
        <dbReference type="Proteomes" id="UP000002730"/>
    </source>
</evidence>
<dbReference type="OrthoDB" id="9776369at2"/>
<dbReference type="InterPro" id="IPR027417">
    <property type="entry name" value="P-loop_NTPase"/>
</dbReference>
<dbReference type="Proteomes" id="UP000002730">
    <property type="component" value="Chromosome"/>
</dbReference>
<keyword evidence="9" id="KW-1185">Reference proteome</keyword>
<keyword evidence="2" id="KW-0813">Transport</keyword>
<dbReference type="GO" id="GO:0005524">
    <property type="term" value="F:ATP binding"/>
    <property type="evidence" value="ECO:0007669"/>
    <property type="project" value="UniProtKB-KW"/>
</dbReference>
<evidence type="ECO:0000256" key="6">
    <source>
        <dbReference type="ARBA" id="ARBA00023136"/>
    </source>
</evidence>
<sequence>MLKITRLSKGFNKGTVNEKNLFKDFNLEVKPGEFITIIGSDGAGKSTLLNIIAGAISPDQGEIVINKREIRKLAEYKSAKYIGRVFKDPYKGVSPNMTILENLSIAYNKRKVVNLTSGVSKRNIEYFKKVLSGVGLGLEDKLDTKVEMLSGGQRQALSLIMVVMSKPKLLLLDEHTAALDLKTSQTISEVTDKIVNENKITTMMVTHNLNHAINMGDRLIMMHQGQVVLDVHGEEKNRLTIPKLLKFFDDLKSEEDFNDTGAIS</sequence>
<comment type="subcellular location">
    <subcellularLocation>
        <location evidence="1">Cell membrane</location>
        <topology evidence="1">Peripheral membrane protein</topology>
    </subcellularLocation>
</comment>
<protein>
    <submittedName>
        <fullName evidence="8">ABC transporter related</fullName>
    </submittedName>
</protein>
<evidence type="ECO:0000256" key="3">
    <source>
        <dbReference type="ARBA" id="ARBA00022475"/>
    </source>
</evidence>
<evidence type="ECO:0000256" key="2">
    <source>
        <dbReference type="ARBA" id="ARBA00022448"/>
    </source>
</evidence>
<dbReference type="SUPFAM" id="SSF52540">
    <property type="entry name" value="P-loop containing nucleoside triphosphate hydrolases"/>
    <property type="match status" value="1"/>
</dbReference>
<dbReference type="InterPro" id="IPR003439">
    <property type="entry name" value="ABC_transporter-like_ATP-bd"/>
</dbReference>
<dbReference type="InterPro" id="IPR003593">
    <property type="entry name" value="AAA+_ATPase"/>
</dbReference>
<dbReference type="eggNOG" id="COG1101">
    <property type="taxonomic scope" value="Bacteria"/>
</dbReference>
<proteinExistence type="predicted"/>
<evidence type="ECO:0000259" key="7">
    <source>
        <dbReference type="PROSITE" id="PS50893"/>
    </source>
</evidence>
<dbReference type="PANTHER" id="PTHR42788">
    <property type="entry name" value="TAURINE IMPORT ATP-BINDING PROTEIN-RELATED"/>
    <property type="match status" value="1"/>
</dbReference>
<keyword evidence="3" id="KW-1003">Cell membrane</keyword>
<dbReference type="InterPro" id="IPR050166">
    <property type="entry name" value="ABC_transporter_ATP-bind"/>
</dbReference>
<keyword evidence="5" id="KW-0067">ATP-binding</keyword>
<dbReference type="SMART" id="SM00382">
    <property type="entry name" value="AAA"/>
    <property type="match status" value="1"/>
</dbReference>
<keyword evidence="6" id="KW-0472">Membrane</keyword>
<dbReference type="PANTHER" id="PTHR42788:SF7">
    <property type="entry name" value="NITRATE ABC TRANSPORTER ATP-BINDING PROTEIN"/>
    <property type="match status" value="1"/>
</dbReference>
<reference evidence="8 9" key="1">
    <citation type="submission" date="2010-08" db="EMBL/GenBank/DDBJ databases">
        <title>Complete sequence of Clostridium cellulovorans 743B.</title>
        <authorList>
            <consortium name="US DOE Joint Genome Institute"/>
            <person name="Lucas S."/>
            <person name="Copeland A."/>
            <person name="Lapidus A."/>
            <person name="Cheng J.-F."/>
            <person name="Bruce D."/>
            <person name="Goodwin L."/>
            <person name="Pitluck S."/>
            <person name="Chertkov O."/>
            <person name="Detter J.C."/>
            <person name="Han C."/>
            <person name="Tapia R."/>
            <person name="Land M."/>
            <person name="Hauser L."/>
            <person name="Chang Y.-J."/>
            <person name="Jeffries C."/>
            <person name="Kyrpides N."/>
            <person name="Ivanova N."/>
            <person name="Mikhailova N."/>
            <person name="Hemme C.L."/>
            <person name="Woyke T."/>
        </authorList>
    </citation>
    <scope>NUCLEOTIDE SEQUENCE [LARGE SCALE GENOMIC DNA]</scope>
    <source>
        <strain evidence="9">ATCC 35296 / DSM 3052 / OCM 3 / 743B</strain>
    </source>
</reference>
<gene>
    <name evidence="8" type="ordered locus">Clocel_4035</name>
</gene>